<evidence type="ECO:0000256" key="1">
    <source>
        <dbReference type="SAM" id="Phobius"/>
    </source>
</evidence>
<dbReference type="InterPro" id="IPR043993">
    <property type="entry name" value="T4SS_pilin"/>
</dbReference>
<sequence>MKHSLLLLFIFVAVAFLGSASLVLAGGPCSSSSECPVAGSALTETQCAYTPGSPPGCYCMNPGAGFPNCSNNVGTNLPNPLCFEGPGSANCVNDFPGLITKITTYIVSIIGSLAVLMFVWAGILFVTSAGKAGQVEKAKKVLFYAVIGAAIALAGTGFIAVVKGVIGEPPA</sequence>
<accession>A0A1G2IF63</accession>
<organism evidence="3 4">
    <name type="scientific">Candidatus Staskawiczbacteria bacterium RIFCSPLOWO2_01_FULL_38_12b</name>
    <dbReference type="NCBI Taxonomy" id="1802214"/>
    <lineage>
        <taxon>Bacteria</taxon>
        <taxon>Candidatus Staskawicziibacteriota</taxon>
    </lineage>
</organism>
<evidence type="ECO:0000313" key="4">
    <source>
        <dbReference type="Proteomes" id="UP000176774"/>
    </source>
</evidence>
<dbReference type="Pfam" id="PF18895">
    <property type="entry name" value="T4SS_pilin"/>
    <property type="match status" value="1"/>
</dbReference>
<dbReference type="STRING" id="1802214.A2908_02030"/>
<evidence type="ECO:0000256" key="2">
    <source>
        <dbReference type="SAM" id="SignalP"/>
    </source>
</evidence>
<evidence type="ECO:0008006" key="5">
    <source>
        <dbReference type="Google" id="ProtNLM"/>
    </source>
</evidence>
<evidence type="ECO:0000313" key="3">
    <source>
        <dbReference type="EMBL" id="OGZ73080.1"/>
    </source>
</evidence>
<keyword evidence="2" id="KW-0732">Signal</keyword>
<keyword evidence="1" id="KW-0472">Membrane</keyword>
<keyword evidence="1" id="KW-0812">Transmembrane</keyword>
<dbReference type="EMBL" id="MHPA01000016">
    <property type="protein sequence ID" value="OGZ73080.1"/>
    <property type="molecule type" value="Genomic_DNA"/>
</dbReference>
<dbReference type="Proteomes" id="UP000176774">
    <property type="component" value="Unassembled WGS sequence"/>
</dbReference>
<feature type="signal peptide" evidence="2">
    <location>
        <begin position="1"/>
        <end position="25"/>
    </location>
</feature>
<keyword evidence="1" id="KW-1133">Transmembrane helix</keyword>
<feature type="transmembrane region" description="Helical" evidence="1">
    <location>
        <begin position="105"/>
        <end position="129"/>
    </location>
</feature>
<proteinExistence type="predicted"/>
<feature type="chain" id="PRO_5009583244" description="EGF-like domain-containing protein" evidence="2">
    <location>
        <begin position="26"/>
        <end position="171"/>
    </location>
</feature>
<protein>
    <recommendedName>
        <fullName evidence="5">EGF-like domain-containing protein</fullName>
    </recommendedName>
</protein>
<reference evidence="3 4" key="1">
    <citation type="journal article" date="2016" name="Nat. Commun.">
        <title>Thousands of microbial genomes shed light on interconnected biogeochemical processes in an aquifer system.</title>
        <authorList>
            <person name="Anantharaman K."/>
            <person name="Brown C.T."/>
            <person name="Hug L.A."/>
            <person name="Sharon I."/>
            <person name="Castelle C.J."/>
            <person name="Probst A.J."/>
            <person name="Thomas B.C."/>
            <person name="Singh A."/>
            <person name="Wilkins M.J."/>
            <person name="Karaoz U."/>
            <person name="Brodie E.L."/>
            <person name="Williams K.H."/>
            <person name="Hubbard S.S."/>
            <person name="Banfield J.F."/>
        </authorList>
    </citation>
    <scope>NUCLEOTIDE SEQUENCE [LARGE SCALE GENOMIC DNA]</scope>
</reference>
<feature type="transmembrane region" description="Helical" evidence="1">
    <location>
        <begin position="141"/>
        <end position="166"/>
    </location>
</feature>
<comment type="caution">
    <text evidence="3">The sequence shown here is derived from an EMBL/GenBank/DDBJ whole genome shotgun (WGS) entry which is preliminary data.</text>
</comment>
<name>A0A1G2IF63_9BACT</name>
<dbReference type="AlphaFoldDB" id="A0A1G2IF63"/>
<gene>
    <name evidence="3" type="ORF">A2908_02030</name>
</gene>